<dbReference type="Pfam" id="PF05730">
    <property type="entry name" value="CFEM"/>
    <property type="match status" value="1"/>
</dbReference>
<keyword evidence="19" id="KW-1185">Reference proteome</keyword>
<evidence type="ECO:0000256" key="2">
    <source>
        <dbReference type="ARBA" id="ARBA00004589"/>
    </source>
</evidence>
<feature type="transmembrane region" description="Helical" evidence="16">
    <location>
        <begin position="310"/>
        <end position="332"/>
    </location>
</feature>
<evidence type="ECO:0000256" key="9">
    <source>
        <dbReference type="ARBA" id="ARBA00022989"/>
    </source>
</evidence>
<keyword evidence="11 14" id="KW-1015">Disulfide bond</keyword>
<keyword evidence="14" id="KW-0408">Iron</keyword>
<comment type="caution">
    <text evidence="18">The sequence shown here is derived from an EMBL/GenBank/DDBJ whole genome shotgun (WGS) entry which is preliminary data.</text>
</comment>
<evidence type="ECO:0000256" key="11">
    <source>
        <dbReference type="ARBA" id="ARBA00023157"/>
    </source>
</evidence>
<keyword evidence="6" id="KW-0325">Glycoprotein</keyword>
<evidence type="ECO:0000256" key="7">
    <source>
        <dbReference type="ARBA" id="ARBA00022692"/>
    </source>
</evidence>
<keyword evidence="14" id="KW-0479">Metal-binding</keyword>
<evidence type="ECO:0000256" key="14">
    <source>
        <dbReference type="PROSITE-ProRule" id="PRU01356"/>
    </source>
</evidence>
<evidence type="ECO:0000256" key="3">
    <source>
        <dbReference type="ARBA" id="ARBA00004613"/>
    </source>
</evidence>
<feature type="disulfide bond" evidence="14">
    <location>
        <begin position="21"/>
        <end position="28"/>
    </location>
</feature>
<comment type="subcellular location">
    <subcellularLocation>
        <location evidence="2">Membrane</location>
        <topology evidence="2">Lipid-anchor</topology>
        <topology evidence="2">GPI-anchor</topology>
    </subcellularLocation>
    <subcellularLocation>
        <location evidence="1">Membrane</location>
        <topology evidence="1">Multi-pass membrane protein</topology>
    </subcellularLocation>
    <subcellularLocation>
        <location evidence="3">Secreted</location>
    </subcellularLocation>
</comment>
<keyword evidence="7 16" id="KW-0812">Transmembrane</keyword>
<comment type="similarity">
    <text evidence="13">Belongs to the SAT4 family.</text>
</comment>
<protein>
    <recommendedName>
        <fullName evidence="17">CFEM domain-containing protein</fullName>
    </recommendedName>
</protein>
<name>A0ABR4FMI0_9EURO</name>
<evidence type="ECO:0000256" key="10">
    <source>
        <dbReference type="ARBA" id="ARBA00023136"/>
    </source>
</evidence>
<dbReference type="InterPro" id="IPR008427">
    <property type="entry name" value="Extracellular_membr_CFEM_dom"/>
</dbReference>
<evidence type="ECO:0000256" key="4">
    <source>
        <dbReference type="ARBA" id="ARBA00010031"/>
    </source>
</evidence>
<dbReference type="PANTHER" id="PTHR33048:SF143">
    <property type="entry name" value="EXTRACELLULAR MEMBRANE PROTEIN CFEM DOMAIN-CONTAINING PROTEIN-RELATED"/>
    <property type="match status" value="1"/>
</dbReference>
<evidence type="ECO:0000256" key="13">
    <source>
        <dbReference type="ARBA" id="ARBA00038359"/>
    </source>
</evidence>
<dbReference type="SMART" id="SM00747">
    <property type="entry name" value="CFEM"/>
    <property type="match status" value="1"/>
</dbReference>
<evidence type="ECO:0000256" key="6">
    <source>
        <dbReference type="ARBA" id="ARBA00022622"/>
    </source>
</evidence>
<dbReference type="InterPro" id="IPR049326">
    <property type="entry name" value="Rhodopsin_dom_fungi"/>
</dbReference>
<keyword evidence="5" id="KW-0964">Secreted</keyword>
<feature type="domain" description="CFEM" evidence="17">
    <location>
        <begin position="1"/>
        <end position="90"/>
    </location>
</feature>
<feature type="transmembrane region" description="Helical" evidence="16">
    <location>
        <begin position="151"/>
        <end position="179"/>
    </location>
</feature>
<feature type="region of interest" description="Disordered" evidence="15">
    <location>
        <begin position="351"/>
        <end position="374"/>
    </location>
</feature>
<evidence type="ECO:0000256" key="1">
    <source>
        <dbReference type="ARBA" id="ARBA00004141"/>
    </source>
</evidence>
<keyword evidence="14" id="KW-0349">Heme</keyword>
<feature type="transmembrane region" description="Helical" evidence="16">
    <location>
        <begin position="73"/>
        <end position="95"/>
    </location>
</feature>
<dbReference type="Proteomes" id="UP001610563">
    <property type="component" value="Unassembled WGS sequence"/>
</dbReference>
<dbReference type="PROSITE" id="PS52012">
    <property type="entry name" value="CFEM"/>
    <property type="match status" value="1"/>
</dbReference>
<keyword evidence="8" id="KW-0732">Signal</keyword>
<proteinExistence type="inferred from homology"/>
<evidence type="ECO:0000256" key="16">
    <source>
        <dbReference type="SAM" id="Phobius"/>
    </source>
</evidence>
<feature type="transmembrane region" description="Helical" evidence="16">
    <location>
        <begin position="107"/>
        <end position="131"/>
    </location>
</feature>
<feature type="transmembrane region" description="Helical" evidence="16">
    <location>
        <begin position="271"/>
        <end position="290"/>
    </location>
</feature>
<reference evidence="18 19" key="1">
    <citation type="submission" date="2024-07" db="EMBL/GenBank/DDBJ databases">
        <title>Section-level genome sequencing and comparative genomics of Aspergillus sections Usti and Cavernicolus.</title>
        <authorList>
            <consortium name="Lawrence Berkeley National Laboratory"/>
            <person name="Nybo J.L."/>
            <person name="Vesth T.C."/>
            <person name="Theobald S."/>
            <person name="Frisvad J.C."/>
            <person name="Larsen T.O."/>
            <person name="Kjaerboelling I."/>
            <person name="Rothschild-Mancinelli K."/>
            <person name="Lyhne E.K."/>
            <person name="Kogle M.E."/>
            <person name="Barry K."/>
            <person name="Clum A."/>
            <person name="Na H."/>
            <person name="Ledsgaard L."/>
            <person name="Lin J."/>
            <person name="Lipzen A."/>
            <person name="Kuo A."/>
            <person name="Riley R."/>
            <person name="Mondo S."/>
            <person name="Labutti K."/>
            <person name="Haridas S."/>
            <person name="Pangalinan J."/>
            <person name="Salamov A.A."/>
            <person name="Simmons B.A."/>
            <person name="Magnuson J.K."/>
            <person name="Chen J."/>
            <person name="Drula E."/>
            <person name="Henrissat B."/>
            <person name="Wiebenga A."/>
            <person name="Lubbers R.J."/>
            <person name="Gomes A.C."/>
            <person name="Makela M.R."/>
            <person name="Stajich J."/>
            <person name="Grigoriev I.V."/>
            <person name="Mortensen U.H."/>
            <person name="De Vries R.P."/>
            <person name="Baker S.E."/>
            <person name="Andersen M.R."/>
        </authorList>
    </citation>
    <scope>NUCLEOTIDE SEQUENCE [LARGE SCALE GENOMIC DNA]</scope>
    <source>
        <strain evidence="18 19">CBS 209.92</strain>
    </source>
</reference>
<comment type="similarity">
    <text evidence="4">Belongs to the RBT5 family.</text>
</comment>
<dbReference type="Pfam" id="PF20684">
    <property type="entry name" value="Fung_rhodopsin"/>
    <property type="match status" value="1"/>
</dbReference>
<accession>A0ABR4FMI0</accession>
<keyword evidence="6" id="KW-0336">GPI-anchor</keyword>
<evidence type="ECO:0000256" key="5">
    <source>
        <dbReference type="ARBA" id="ARBA00022525"/>
    </source>
</evidence>
<evidence type="ECO:0000259" key="17">
    <source>
        <dbReference type="PROSITE" id="PS52012"/>
    </source>
</evidence>
<feature type="disulfide bond" evidence="14">
    <location>
        <begin position="30"/>
        <end position="63"/>
    </location>
</feature>
<feature type="transmembrane region" description="Helical" evidence="16">
    <location>
        <begin position="191"/>
        <end position="216"/>
    </location>
</feature>
<dbReference type="InterPro" id="IPR052337">
    <property type="entry name" value="SAT4-like"/>
</dbReference>
<gene>
    <name evidence="18" type="ORF">BJX66DRAFT_329962</name>
</gene>
<organism evidence="18 19">
    <name type="scientific">Aspergillus keveii</name>
    <dbReference type="NCBI Taxonomy" id="714993"/>
    <lineage>
        <taxon>Eukaryota</taxon>
        <taxon>Fungi</taxon>
        <taxon>Dikarya</taxon>
        <taxon>Ascomycota</taxon>
        <taxon>Pezizomycotina</taxon>
        <taxon>Eurotiomycetes</taxon>
        <taxon>Eurotiomycetidae</taxon>
        <taxon>Eurotiales</taxon>
        <taxon>Aspergillaceae</taxon>
        <taxon>Aspergillus</taxon>
        <taxon>Aspergillus subgen. Nidulantes</taxon>
    </lineage>
</organism>
<dbReference type="PANTHER" id="PTHR33048">
    <property type="entry name" value="PTH11-LIKE INTEGRAL MEMBRANE PROTEIN (AFU_ORTHOLOGUE AFUA_5G11245)"/>
    <property type="match status" value="1"/>
</dbReference>
<evidence type="ECO:0000313" key="18">
    <source>
        <dbReference type="EMBL" id="KAL2784481.1"/>
    </source>
</evidence>
<sequence length="400" mass="43583">MDGLPSGALLCLTRAIGSSSCSLSDLDCICTNVQLTTEVQTCEAQNCSVKDTLRSTRLLYETCDYPYVDDNSVFPAVCIAGAVFSTIAVALRITARLLGSRLGLDDAVVSVSLVSACVAALTMSVIGLLLGPLGLGKDIWFVEFDNITKIFLLYFCIEVLYISSIALSKASMLLLFLRLFPDDNFRRATDFVLAFTSCWGIATVLVTIFSCEPMGYFWHQWDGEHEGTCLSHVHIVWAHSIINIVLDVVIIGLPVSTLAKIQLPLGKKIGVCSMFAAGALVTALSIYRLVMSLDQEMGGNATKTFIWLGTWSVLEVYLSIISVCMPGIRAFFNYTSHRLRSKCSKYSALSRSPAASDGSRNAGPNEFIPAPREVTSGTFQSANREQGEFIRLQEIHSGKT</sequence>
<evidence type="ECO:0000256" key="12">
    <source>
        <dbReference type="ARBA" id="ARBA00023288"/>
    </source>
</evidence>
<dbReference type="EMBL" id="JBFTWV010000178">
    <property type="protein sequence ID" value="KAL2784481.1"/>
    <property type="molecule type" value="Genomic_DNA"/>
</dbReference>
<keyword evidence="9 16" id="KW-1133">Transmembrane helix</keyword>
<evidence type="ECO:0000256" key="8">
    <source>
        <dbReference type="ARBA" id="ARBA00022729"/>
    </source>
</evidence>
<feature type="binding site" description="axial binding residue" evidence="14">
    <location>
        <position position="25"/>
    </location>
    <ligand>
        <name>heme</name>
        <dbReference type="ChEBI" id="CHEBI:30413"/>
    </ligand>
    <ligandPart>
        <name>Fe</name>
        <dbReference type="ChEBI" id="CHEBI:18248"/>
    </ligandPart>
</feature>
<feature type="transmembrane region" description="Helical" evidence="16">
    <location>
        <begin position="236"/>
        <end position="259"/>
    </location>
</feature>
<feature type="disulfide bond" evidence="14">
    <location>
        <begin position="11"/>
        <end position="42"/>
    </location>
</feature>
<evidence type="ECO:0000313" key="19">
    <source>
        <dbReference type="Proteomes" id="UP001610563"/>
    </source>
</evidence>
<comment type="caution">
    <text evidence="14">Lacks conserved residue(s) required for the propagation of feature annotation.</text>
</comment>
<keyword evidence="12" id="KW-0449">Lipoprotein</keyword>
<evidence type="ECO:0000256" key="15">
    <source>
        <dbReference type="SAM" id="MobiDB-lite"/>
    </source>
</evidence>
<keyword evidence="10 16" id="KW-0472">Membrane</keyword>